<dbReference type="Proteomes" id="UP000282002">
    <property type="component" value="Chromosome"/>
</dbReference>
<gene>
    <name evidence="3" type="ORF">EI545_06120</name>
</gene>
<protein>
    <recommendedName>
        <fullName evidence="2">DUF6647 domain-containing protein</fullName>
    </recommendedName>
</protein>
<feature type="chain" id="PRO_5019082045" description="DUF6647 domain-containing protein" evidence="1">
    <location>
        <begin position="21"/>
        <end position="158"/>
    </location>
</feature>
<proteinExistence type="predicted"/>
<reference evidence="3 4" key="1">
    <citation type="submission" date="2018-12" db="EMBL/GenBank/DDBJ databases">
        <title>Complete genome sequencing of Tabrizicola sp. K13M18.</title>
        <authorList>
            <person name="Bae J.-W."/>
        </authorList>
    </citation>
    <scope>NUCLEOTIDE SEQUENCE [LARGE SCALE GENOMIC DNA]</scope>
    <source>
        <strain evidence="3 4">K13M18</strain>
    </source>
</reference>
<evidence type="ECO:0000256" key="1">
    <source>
        <dbReference type="SAM" id="SignalP"/>
    </source>
</evidence>
<dbReference type="InterPro" id="IPR046589">
    <property type="entry name" value="DUF6647"/>
</dbReference>
<dbReference type="OrthoDB" id="7851356at2"/>
<evidence type="ECO:0000259" key="2">
    <source>
        <dbReference type="Pfam" id="PF20352"/>
    </source>
</evidence>
<feature type="signal peptide" evidence="1">
    <location>
        <begin position="1"/>
        <end position="20"/>
    </location>
</feature>
<feature type="domain" description="DUF6647" evidence="2">
    <location>
        <begin position="64"/>
        <end position="131"/>
    </location>
</feature>
<accession>A0A3S8U4G1</accession>
<dbReference type="Pfam" id="PF20352">
    <property type="entry name" value="DUF6647"/>
    <property type="match status" value="1"/>
</dbReference>
<keyword evidence="1" id="KW-0732">Signal</keyword>
<dbReference type="KEGG" id="taw:EI545_06120"/>
<dbReference type="RefSeq" id="WP_125324646.1">
    <property type="nucleotide sequence ID" value="NZ_CP034328.1"/>
</dbReference>
<dbReference type="EMBL" id="CP034328">
    <property type="protein sequence ID" value="AZL58445.1"/>
    <property type="molecule type" value="Genomic_DNA"/>
</dbReference>
<dbReference type="AlphaFoldDB" id="A0A3S8U4G1"/>
<name>A0A3S8U4G1_9RHOB</name>
<evidence type="ECO:0000313" key="4">
    <source>
        <dbReference type="Proteomes" id="UP000282002"/>
    </source>
</evidence>
<organism evidence="3 4">
    <name type="scientific">Tabrizicola piscis</name>
    <dbReference type="NCBI Taxonomy" id="2494374"/>
    <lineage>
        <taxon>Bacteria</taxon>
        <taxon>Pseudomonadati</taxon>
        <taxon>Pseudomonadota</taxon>
        <taxon>Alphaproteobacteria</taxon>
        <taxon>Rhodobacterales</taxon>
        <taxon>Paracoccaceae</taxon>
        <taxon>Tabrizicola</taxon>
    </lineage>
</organism>
<keyword evidence="4" id="KW-1185">Reference proteome</keyword>
<sequence length="158" mass="16993">MRSSAAALALSLCLAPPALAGSCAGMGDLLTFIEAEGGYSVPSDCPTVDRSDLLASVPALRSQVGAFIPATGHILLAHDLDTDSTLGRSYLLHELVHAAQYRSGAQLHVRCEGELEREAYRLQTSWLRQKGEFREAMLLDWAADALGRCPGDKMAMDY</sequence>
<evidence type="ECO:0000313" key="3">
    <source>
        <dbReference type="EMBL" id="AZL58445.1"/>
    </source>
</evidence>
<dbReference type="PROSITE" id="PS51257">
    <property type="entry name" value="PROKAR_LIPOPROTEIN"/>
    <property type="match status" value="1"/>
</dbReference>